<proteinExistence type="predicted"/>
<organism evidence="1 2">
    <name type="scientific">Scyliorhinus torazame</name>
    <name type="common">Cloudy catshark</name>
    <name type="synonym">Catulus torazame</name>
    <dbReference type="NCBI Taxonomy" id="75743"/>
    <lineage>
        <taxon>Eukaryota</taxon>
        <taxon>Metazoa</taxon>
        <taxon>Chordata</taxon>
        <taxon>Craniata</taxon>
        <taxon>Vertebrata</taxon>
        <taxon>Chondrichthyes</taxon>
        <taxon>Elasmobranchii</taxon>
        <taxon>Galeomorphii</taxon>
        <taxon>Galeoidea</taxon>
        <taxon>Carcharhiniformes</taxon>
        <taxon>Scyliorhinidae</taxon>
        <taxon>Scyliorhinus</taxon>
    </lineage>
</organism>
<name>A0A401Q551_SCYTO</name>
<evidence type="ECO:0000313" key="1">
    <source>
        <dbReference type="EMBL" id="GCB80504.1"/>
    </source>
</evidence>
<dbReference type="Proteomes" id="UP000288216">
    <property type="component" value="Unassembled WGS sequence"/>
</dbReference>
<dbReference type="STRING" id="75743.A0A401Q551"/>
<keyword evidence="2" id="KW-1185">Reference proteome</keyword>
<dbReference type="EMBL" id="BFAA01012347">
    <property type="protein sequence ID" value="GCB80504.1"/>
    <property type="molecule type" value="Genomic_DNA"/>
</dbReference>
<gene>
    <name evidence="1" type="ORF">scyTo_0018134</name>
</gene>
<feature type="non-terminal residue" evidence="1">
    <location>
        <position position="51"/>
    </location>
</feature>
<reference evidence="1 2" key="1">
    <citation type="journal article" date="2018" name="Nat. Ecol. Evol.">
        <title>Shark genomes provide insights into elasmobranch evolution and the origin of vertebrates.</title>
        <authorList>
            <person name="Hara Y"/>
            <person name="Yamaguchi K"/>
            <person name="Onimaru K"/>
            <person name="Kadota M"/>
            <person name="Koyanagi M"/>
            <person name="Keeley SD"/>
            <person name="Tatsumi K"/>
            <person name="Tanaka K"/>
            <person name="Motone F"/>
            <person name="Kageyama Y"/>
            <person name="Nozu R"/>
            <person name="Adachi N"/>
            <person name="Nishimura O"/>
            <person name="Nakagawa R"/>
            <person name="Tanegashima C"/>
            <person name="Kiyatake I"/>
            <person name="Matsumoto R"/>
            <person name="Murakumo K"/>
            <person name="Nishida K"/>
            <person name="Terakita A"/>
            <person name="Kuratani S"/>
            <person name="Sato K"/>
            <person name="Hyodo S Kuraku.S."/>
        </authorList>
    </citation>
    <scope>NUCLEOTIDE SEQUENCE [LARGE SCALE GENOMIC DNA]</scope>
</reference>
<accession>A0A401Q551</accession>
<dbReference type="AlphaFoldDB" id="A0A401Q551"/>
<evidence type="ECO:0000313" key="2">
    <source>
        <dbReference type="Proteomes" id="UP000288216"/>
    </source>
</evidence>
<comment type="caution">
    <text evidence="1">The sequence shown here is derived from an EMBL/GenBank/DDBJ whole genome shotgun (WGS) entry which is preliminary data.</text>
</comment>
<protein>
    <submittedName>
        <fullName evidence="1">Uncharacterized protein</fullName>
    </submittedName>
</protein>
<dbReference type="OrthoDB" id="9946001at2759"/>
<dbReference type="OMA" id="TQFLGVI"/>
<sequence>MNKVKVSTEKGNTRILGLLGQLEKISLESALQDVDNVRHITSKLLHLVQTQ</sequence>